<name>A0A328YFT1_9FLAO</name>
<accession>A0A328YFT1</accession>
<reference evidence="1 2" key="1">
    <citation type="submission" date="2018-06" db="EMBL/GenBank/DDBJ databases">
        <title>Genomic Encyclopedia of Archaeal and Bacterial Type Strains, Phase II (KMG-II): from individual species to whole genera.</title>
        <authorList>
            <person name="Goeker M."/>
        </authorList>
    </citation>
    <scope>NUCLEOTIDE SEQUENCE [LARGE SCALE GENOMIC DNA]</scope>
    <source>
        <strain evidence="1 2">DSM 25663</strain>
    </source>
</reference>
<dbReference type="AlphaFoldDB" id="A0A328YFT1"/>
<dbReference type="RefSeq" id="WP_170122250.1">
    <property type="nucleotide sequence ID" value="NZ_QLSZ01000009.1"/>
</dbReference>
<comment type="caution">
    <text evidence="1">The sequence shown here is derived from an EMBL/GenBank/DDBJ whole genome shotgun (WGS) entry which is preliminary data.</text>
</comment>
<evidence type="ECO:0000313" key="1">
    <source>
        <dbReference type="EMBL" id="RAR70822.1"/>
    </source>
</evidence>
<organism evidence="1 2">
    <name type="scientific">Flavobacterium aciduliphilum</name>
    <dbReference type="NCBI Taxonomy" id="1101402"/>
    <lineage>
        <taxon>Bacteria</taxon>
        <taxon>Pseudomonadati</taxon>
        <taxon>Bacteroidota</taxon>
        <taxon>Flavobacteriia</taxon>
        <taxon>Flavobacteriales</taxon>
        <taxon>Flavobacteriaceae</taxon>
        <taxon>Flavobacterium</taxon>
    </lineage>
</organism>
<keyword evidence="2" id="KW-1185">Reference proteome</keyword>
<gene>
    <name evidence="1" type="ORF">CLV55_10973</name>
</gene>
<proteinExistence type="predicted"/>
<protein>
    <submittedName>
        <fullName evidence="1">Uncharacterized protein</fullName>
    </submittedName>
</protein>
<dbReference type="EMBL" id="QLSZ01000009">
    <property type="protein sequence ID" value="RAR70822.1"/>
    <property type="molecule type" value="Genomic_DNA"/>
</dbReference>
<evidence type="ECO:0000313" key="2">
    <source>
        <dbReference type="Proteomes" id="UP000248840"/>
    </source>
</evidence>
<sequence length="47" mass="5401">MAKLYTKKKSANSKLLPKKQTIDFILNYSKSMSAVKVGMMHFEFMAN</sequence>
<dbReference type="Proteomes" id="UP000248840">
    <property type="component" value="Unassembled WGS sequence"/>
</dbReference>